<reference evidence="2 3" key="1">
    <citation type="submission" date="2019-06" db="EMBL/GenBank/DDBJ databases">
        <title>Whole genome shotgun sequence of Vibrio inusitatus NBRC 102082.</title>
        <authorList>
            <person name="Hosoyama A."/>
            <person name="Uohara A."/>
            <person name="Ohji S."/>
            <person name="Ichikawa N."/>
        </authorList>
    </citation>
    <scope>NUCLEOTIDE SEQUENCE [LARGE SCALE GENOMIC DNA]</scope>
    <source>
        <strain evidence="2 3">NBRC 102082</strain>
    </source>
</reference>
<organism evidence="2 3">
    <name type="scientific">Vibrio inusitatus NBRC 102082</name>
    <dbReference type="NCBI Taxonomy" id="1219070"/>
    <lineage>
        <taxon>Bacteria</taxon>
        <taxon>Pseudomonadati</taxon>
        <taxon>Pseudomonadota</taxon>
        <taxon>Gammaproteobacteria</taxon>
        <taxon>Vibrionales</taxon>
        <taxon>Vibrionaceae</taxon>
        <taxon>Vibrio</taxon>
    </lineage>
</organism>
<evidence type="ECO:0000313" key="2">
    <source>
        <dbReference type="EMBL" id="GEA51818.1"/>
    </source>
</evidence>
<keyword evidence="1" id="KW-0472">Membrane</keyword>
<proteinExistence type="predicted"/>
<comment type="caution">
    <text evidence="2">The sequence shown here is derived from an EMBL/GenBank/DDBJ whole genome shotgun (WGS) entry which is preliminary data.</text>
</comment>
<feature type="transmembrane region" description="Helical" evidence="1">
    <location>
        <begin position="57"/>
        <end position="76"/>
    </location>
</feature>
<gene>
    <name evidence="2" type="ORF">VIN01S_26220</name>
</gene>
<keyword evidence="1" id="KW-0812">Transmembrane</keyword>
<name>A0A4Y3HXT3_9VIBR</name>
<dbReference type="AlphaFoldDB" id="A0A4Y3HXT3"/>
<dbReference type="EMBL" id="BJLF01000013">
    <property type="protein sequence ID" value="GEA51818.1"/>
    <property type="molecule type" value="Genomic_DNA"/>
</dbReference>
<keyword evidence="3" id="KW-1185">Reference proteome</keyword>
<evidence type="ECO:0000313" key="3">
    <source>
        <dbReference type="Proteomes" id="UP000318717"/>
    </source>
</evidence>
<dbReference type="OrthoDB" id="6400065at2"/>
<feature type="transmembrane region" description="Helical" evidence="1">
    <location>
        <begin position="171"/>
        <end position="189"/>
    </location>
</feature>
<feature type="transmembrane region" description="Helical" evidence="1">
    <location>
        <begin position="130"/>
        <end position="151"/>
    </location>
</feature>
<sequence>MNNSASPRIAINVMRSRLTVVGVNVAVVSFQVPQLFKLKGGVVIPGIDHSIHFRADIALLMALVFSLLALVAFIASTSLDEVGYCDHWSFIAGDLLMYLGLANAITGFISPLHQTFQMALQSASVQDLNLAMLGSIITVFGSIIWFATFYIGPIVTLKRSPFSRMGNLGLSLGYVVLLLIVFWVFHQAVNIELSVLSNQEKVVIPYYYELLQPLLW</sequence>
<protein>
    <submittedName>
        <fullName evidence="2">Uncharacterized protein</fullName>
    </submittedName>
</protein>
<dbReference type="Proteomes" id="UP000318717">
    <property type="component" value="Unassembled WGS sequence"/>
</dbReference>
<dbReference type="RefSeq" id="WP_141346290.1">
    <property type="nucleotide sequence ID" value="NZ_BJLF01000013.1"/>
</dbReference>
<feature type="transmembrane region" description="Helical" evidence="1">
    <location>
        <begin position="88"/>
        <end position="109"/>
    </location>
</feature>
<accession>A0A4Y3HXT3</accession>
<evidence type="ECO:0000256" key="1">
    <source>
        <dbReference type="SAM" id="Phobius"/>
    </source>
</evidence>
<keyword evidence="1" id="KW-1133">Transmembrane helix</keyword>